<dbReference type="Proteomes" id="UP000799757">
    <property type="component" value="Unassembled WGS sequence"/>
</dbReference>
<evidence type="ECO:0000256" key="2">
    <source>
        <dbReference type="ARBA" id="ARBA00006075"/>
    </source>
</evidence>
<protein>
    <recommendedName>
        <fullName evidence="7">Chromosome segregation in meiosis protein</fullName>
    </recommendedName>
</protein>
<dbReference type="OrthoDB" id="437078at2759"/>
<gene>
    <name evidence="10" type="ORF">K505DRAFT_313990</name>
</gene>
<dbReference type="InterPro" id="IPR012923">
    <property type="entry name" value="Csm3"/>
</dbReference>
<dbReference type="GO" id="GO:0003677">
    <property type="term" value="F:DNA binding"/>
    <property type="evidence" value="ECO:0007669"/>
    <property type="project" value="TreeGrafter"/>
</dbReference>
<feature type="domain" description="Chromosome segregation in meiosis protein 3" evidence="9">
    <location>
        <begin position="70"/>
        <end position="152"/>
    </location>
</feature>
<comment type="subcellular location">
    <subcellularLocation>
        <location evidence="1 7">Nucleus</location>
    </subcellularLocation>
</comment>
<dbReference type="GO" id="GO:0000076">
    <property type="term" value="P:DNA replication checkpoint signaling"/>
    <property type="evidence" value="ECO:0007669"/>
    <property type="project" value="UniProtKB-UniRule"/>
</dbReference>
<dbReference type="EMBL" id="MU002173">
    <property type="protein sequence ID" value="KAF2788968.1"/>
    <property type="molecule type" value="Genomic_DNA"/>
</dbReference>
<dbReference type="Pfam" id="PF07962">
    <property type="entry name" value="Swi3"/>
    <property type="match status" value="1"/>
</dbReference>
<feature type="region of interest" description="Disordered" evidence="8">
    <location>
        <begin position="182"/>
        <end position="230"/>
    </location>
</feature>
<evidence type="ECO:0000256" key="5">
    <source>
        <dbReference type="ARBA" id="ARBA00023242"/>
    </source>
</evidence>
<dbReference type="AlphaFoldDB" id="A0A6A6WYH9"/>
<evidence type="ECO:0000256" key="8">
    <source>
        <dbReference type="SAM" id="MobiDB-lite"/>
    </source>
</evidence>
<accession>A0A6A6WYH9</accession>
<reference evidence="10" key="1">
    <citation type="journal article" date="2020" name="Stud. Mycol.">
        <title>101 Dothideomycetes genomes: a test case for predicting lifestyles and emergence of pathogens.</title>
        <authorList>
            <person name="Haridas S."/>
            <person name="Albert R."/>
            <person name="Binder M."/>
            <person name="Bloem J."/>
            <person name="Labutti K."/>
            <person name="Salamov A."/>
            <person name="Andreopoulos B."/>
            <person name="Baker S."/>
            <person name="Barry K."/>
            <person name="Bills G."/>
            <person name="Bluhm B."/>
            <person name="Cannon C."/>
            <person name="Castanera R."/>
            <person name="Culley D."/>
            <person name="Daum C."/>
            <person name="Ezra D."/>
            <person name="Gonzalez J."/>
            <person name="Henrissat B."/>
            <person name="Kuo A."/>
            <person name="Liang C."/>
            <person name="Lipzen A."/>
            <person name="Lutzoni F."/>
            <person name="Magnuson J."/>
            <person name="Mondo S."/>
            <person name="Nolan M."/>
            <person name="Ohm R."/>
            <person name="Pangilinan J."/>
            <person name="Park H.-J."/>
            <person name="Ramirez L."/>
            <person name="Alfaro M."/>
            <person name="Sun H."/>
            <person name="Tritt A."/>
            <person name="Yoshinaga Y."/>
            <person name="Zwiers L.-H."/>
            <person name="Turgeon B."/>
            <person name="Goodwin S."/>
            <person name="Spatafora J."/>
            <person name="Crous P."/>
            <person name="Grigoriev I."/>
        </authorList>
    </citation>
    <scope>NUCLEOTIDE SEQUENCE</scope>
    <source>
        <strain evidence="10">CBS 109.77</strain>
    </source>
</reference>
<dbReference type="InterPro" id="IPR040038">
    <property type="entry name" value="TIPIN/Csm3/Swi3"/>
</dbReference>
<name>A0A6A6WYH9_9PLEO</name>
<keyword evidence="3 7" id="KW-0227">DNA damage</keyword>
<keyword evidence="11" id="KW-1185">Reference proteome</keyword>
<organism evidence="10 11">
    <name type="scientific">Melanomma pulvis-pyrius CBS 109.77</name>
    <dbReference type="NCBI Taxonomy" id="1314802"/>
    <lineage>
        <taxon>Eukaryota</taxon>
        <taxon>Fungi</taxon>
        <taxon>Dikarya</taxon>
        <taxon>Ascomycota</taxon>
        <taxon>Pezizomycotina</taxon>
        <taxon>Dothideomycetes</taxon>
        <taxon>Pleosporomycetidae</taxon>
        <taxon>Pleosporales</taxon>
        <taxon>Melanommataceae</taxon>
        <taxon>Melanomma</taxon>
    </lineage>
</organism>
<proteinExistence type="inferred from homology"/>
<dbReference type="GO" id="GO:0031298">
    <property type="term" value="C:replication fork protection complex"/>
    <property type="evidence" value="ECO:0007669"/>
    <property type="project" value="TreeGrafter"/>
</dbReference>
<dbReference type="GO" id="GO:0031297">
    <property type="term" value="P:replication fork processing"/>
    <property type="evidence" value="ECO:0007669"/>
    <property type="project" value="UniProtKB-UniRule"/>
</dbReference>
<keyword evidence="6 7" id="KW-0131">Cell cycle</keyword>
<dbReference type="PANTHER" id="PTHR13220:SF11">
    <property type="entry name" value="TIMELESS-INTERACTING PROTEIN"/>
    <property type="match status" value="1"/>
</dbReference>
<evidence type="ECO:0000256" key="7">
    <source>
        <dbReference type="RuleBase" id="RU366049"/>
    </source>
</evidence>
<comment type="function">
    <text evidence="7">Plays an important role in the control of DNA replication and the maintenance of replication fork stability.</text>
</comment>
<evidence type="ECO:0000313" key="10">
    <source>
        <dbReference type="EMBL" id="KAF2788968.1"/>
    </source>
</evidence>
<sequence length="268" mass="30002">MAPTNPAARDITSDDELDAILNGELDIRDISATVDNHTQKQQTSAATTAALGLDNEVEVEKVKKRQPIPKLDDARLLSAAGIPKLRRISKERLRFKGKGHEYGDIARMLNMYQLWLDDLYPRAKFADGLAMIEKLGHTKHIQYMRKEWIAEGKPKHAMESDPEDDIGAVPDNTVEQNTERIEGVEVEDASLENEQQRGEPGNTPQQIENTARAPEDDPDEDELDALLAENDALNASLTATALRPKITAPEEELFEDDMEAMAEMDDMW</sequence>
<evidence type="ECO:0000256" key="3">
    <source>
        <dbReference type="ARBA" id="ARBA00022763"/>
    </source>
</evidence>
<evidence type="ECO:0000256" key="6">
    <source>
        <dbReference type="ARBA" id="ARBA00023306"/>
    </source>
</evidence>
<keyword evidence="5 7" id="KW-0539">Nucleus</keyword>
<evidence type="ECO:0000256" key="1">
    <source>
        <dbReference type="ARBA" id="ARBA00004123"/>
    </source>
</evidence>
<comment type="similarity">
    <text evidence="2 7">Belongs to the CSM3 family.</text>
</comment>
<dbReference type="GO" id="GO:0006974">
    <property type="term" value="P:DNA damage response"/>
    <property type="evidence" value="ECO:0007669"/>
    <property type="project" value="UniProtKB-KW"/>
</dbReference>
<evidence type="ECO:0000313" key="11">
    <source>
        <dbReference type="Proteomes" id="UP000799757"/>
    </source>
</evidence>
<dbReference type="PANTHER" id="PTHR13220">
    <property type="entry name" value="TIMELESS INTERACTING-RELATED"/>
    <property type="match status" value="1"/>
</dbReference>
<keyword evidence="4" id="KW-0236">DNA replication inhibitor</keyword>
<evidence type="ECO:0000256" key="4">
    <source>
        <dbReference type="ARBA" id="ARBA00022880"/>
    </source>
</evidence>
<dbReference type="GO" id="GO:0043111">
    <property type="term" value="P:replication fork arrest"/>
    <property type="evidence" value="ECO:0007669"/>
    <property type="project" value="TreeGrafter"/>
</dbReference>
<evidence type="ECO:0000259" key="9">
    <source>
        <dbReference type="Pfam" id="PF07962"/>
    </source>
</evidence>